<keyword evidence="1" id="KW-0175">Coiled coil</keyword>
<sequence>MGWECTDFQRDELYEQVWTEAVSKVAKQYGISDVGLRKICVSLEVPLPPRGYWAKLAAGQRVKKPPLRPTKGPTTHRSSRYSVPRDELFDARYREGIETDSPHRPAVPSVPLRTSLEDCLPLTKRIAKRLEGRGRDSREWPLCDGAGLMWVESSSANSLRAVLLLNLLLESLVAAGYPISTNAKTDSRAFVSILDFKFSFKVRERSRREAIPLTREQRQGNEKLGFNRHSQLYEYYPTGEFDIAATEPDGGYELAKIGDGRTASVESKVVAFIDRLRELVIRRRVQAEINAERRVVAEAKAAEDLRQAEMRRKALERLKKVEEWATKLERANRLRNLADRVQAEKLSSNDGVIDAGWIRRAADWLDPTVVRRWDEVDGIRDETVE</sequence>
<protein>
    <submittedName>
        <fullName evidence="2">Uncharacterized protein</fullName>
    </submittedName>
</protein>
<dbReference type="AlphaFoldDB" id="A0A6S7AWA7"/>
<accession>A0A6S7AWA7</accession>
<dbReference type="Proteomes" id="UP000494115">
    <property type="component" value="Unassembled WGS sequence"/>
</dbReference>
<keyword evidence="3" id="KW-1185">Reference proteome</keyword>
<feature type="coiled-coil region" evidence="1">
    <location>
        <begin position="282"/>
        <end position="318"/>
    </location>
</feature>
<name>A0A6S7AWA7_9BURK</name>
<organism evidence="2 3">
    <name type="scientific">Pararobbsia alpina</name>
    <dbReference type="NCBI Taxonomy" id="621374"/>
    <lineage>
        <taxon>Bacteria</taxon>
        <taxon>Pseudomonadati</taxon>
        <taxon>Pseudomonadota</taxon>
        <taxon>Betaproteobacteria</taxon>
        <taxon>Burkholderiales</taxon>
        <taxon>Burkholderiaceae</taxon>
        <taxon>Pararobbsia</taxon>
    </lineage>
</organism>
<dbReference type="RefSeq" id="WP_175103334.1">
    <property type="nucleotide sequence ID" value="NZ_CADIKM010000002.1"/>
</dbReference>
<evidence type="ECO:0000256" key="1">
    <source>
        <dbReference type="SAM" id="Coils"/>
    </source>
</evidence>
<dbReference type="EMBL" id="CADIKM010000002">
    <property type="protein sequence ID" value="CAB3779162.1"/>
    <property type="molecule type" value="Genomic_DNA"/>
</dbReference>
<evidence type="ECO:0000313" key="3">
    <source>
        <dbReference type="Proteomes" id="UP000494115"/>
    </source>
</evidence>
<evidence type="ECO:0000313" key="2">
    <source>
        <dbReference type="EMBL" id="CAB3779162.1"/>
    </source>
</evidence>
<proteinExistence type="predicted"/>
<reference evidence="2 3" key="1">
    <citation type="submission" date="2020-04" db="EMBL/GenBank/DDBJ databases">
        <authorList>
            <person name="De Canck E."/>
        </authorList>
    </citation>
    <scope>NUCLEOTIDE SEQUENCE [LARGE SCALE GENOMIC DNA]</scope>
    <source>
        <strain evidence="2 3">LMG 28138</strain>
    </source>
</reference>
<gene>
    <name evidence="2" type="ORF">LMG28138_00814</name>
</gene>